<dbReference type="GO" id="GO:0000287">
    <property type="term" value="F:magnesium ion binding"/>
    <property type="evidence" value="ECO:0007669"/>
    <property type="project" value="TreeGrafter"/>
</dbReference>
<dbReference type="GO" id="GO:0016791">
    <property type="term" value="F:phosphatase activity"/>
    <property type="evidence" value="ECO:0007669"/>
    <property type="project" value="TreeGrafter"/>
</dbReference>
<proteinExistence type="predicted"/>
<sequence length="268" mass="29901">MKAVVFDLDDTLLRDDLSISDFTVRVFRRLHEAGFFVIAASGRAQLSMKPYVDQLGCVSVYISCNGAEIWDGRDHHSISRELFSAETAVEIARFGEKHRCYMQVYEGGCFYFNRDGIYARRYAASARLTGVCAGKLSAFIREPRNKILMIAREAKIASMYAEARGIFDGKASVTCSKPFYLEFNPVNATKGKALVTAADHLGILPEKIIAFGDSLNDLSMLQTAGKAVTVSNGWEQIRPWCDDVCESNNQDGPARYMNDHYLNGEVLF</sequence>
<dbReference type="Pfam" id="PF08282">
    <property type="entry name" value="Hydrolase_3"/>
    <property type="match status" value="1"/>
</dbReference>
<evidence type="ECO:0000313" key="1">
    <source>
        <dbReference type="EMBL" id="AHF25244.1"/>
    </source>
</evidence>
<keyword evidence="1" id="KW-0378">Hydrolase</keyword>
<organism evidence="1">
    <name type="scientific">uncultured bacterium Contig90</name>
    <dbReference type="NCBI Taxonomy" id="1393628"/>
    <lineage>
        <taxon>Bacteria</taxon>
        <taxon>environmental samples</taxon>
    </lineage>
</organism>
<dbReference type="SUPFAM" id="SSF56784">
    <property type="entry name" value="HAD-like"/>
    <property type="match status" value="1"/>
</dbReference>
<dbReference type="NCBIfam" id="TIGR00099">
    <property type="entry name" value="Cof-subfamily"/>
    <property type="match status" value="1"/>
</dbReference>
<dbReference type="InterPro" id="IPR000150">
    <property type="entry name" value="Cof"/>
</dbReference>
<dbReference type="NCBIfam" id="TIGR01484">
    <property type="entry name" value="HAD-SF-IIB"/>
    <property type="match status" value="1"/>
</dbReference>
<dbReference type="Gene3D" id="3.30.1240.10">
    <property type="match status" value="1"/>
</dbReference>
<dbReference type="InterPro" id="IPR036412">
    <property type="entry name" value="HAD-like_sf"/>
</dbReference>
<protein>
    <submittedName>
        <fullName evidence="1">Cof-like hydrolase</fullName>
    </submittedName>
</protein>
<dbReference type="EMBL" id="KC246825">
    <property type="protein sequence ID" value="AHF25244.1"/>
    <property type="molecule type" value="Genomic_DNA"/>
</dbReference>
<dbReference type="Gene3D" id="3.40.50.1000">
    <property type="entry name" value="HAD superfamily/HAD-like"/>
    <property type="match status" value="1"/>
</dbReference>
<dbReference type="PANTHER" id="PTHR10000:SF8">
    <property type="entry name" value="HAD SUPERFAMILY HYDROLASE-LIKE, TYPE 3"/>
    <property type="match status" value="1"/>
</dbReference>
<dbReference type="GO" id="GO:0005829">
    <property type="term" value="C:cytosol"/>
    <property type="evidence" value="ECO:0007669"/>
    <property type="project" value="TreeGrafter"/>
</dbReference>
<dbReference type="InterPro" id="IPR006379">
    <property type="entry name" value="HAD-SF_hydro_IIB"/>
</dbReference>
<dbReference type="PANTHER" id="PTHR10000">
    <property type="entry name" value="PHOSPHOSERINE PHOSPHATASE"/>
    <property type="match status" value="1"/>
</dbReference>
<name>W0FP43_9BACT</name>
<accession>W0FP43</accession>
<dbReference type="InterPro" id="IPR023214">
    <property type="entry name" value="HAD_sf"/>
</dbReference>
<dbReference type="AlphaFoldDB" id="W0FP43"/>
<reference evidence="1" key="1">
    <citation type="journal article" date="2013" name="PLoS ONE">
        <title>Metagenomic insights into the carbohydrate-active enzymes carried by the microorganisms adhering to solid digesta in the rumen of cows.</title>
        <authorList>
            <person name="Wang L."/>
            <person name="Hatem A."/>
            <person name="Catalyurek U.V."/>
            <person name="Morrison M."/>
            <person name="Yu Z."/>
        </authorList>
    </citation>
    <scope>NUCLEOTIDE SEQUENCE</scope>
</reference>